<accession>A0AAW7DCR3</accession>
<reference evidence="2" key="1">
    <citation type="submission" date="2020-06" db="EMBL/GenBank/DDBJ databases">
        <authorList>
            <person name="Dong N."/>
        </authorList>
    </citation>
    <scope>NUCLEOTIDE SEQUENCE</scope>
    <source>
        <strain evidence="2">210</strain>
    </source>
</reference>
<protein>
    <recommendedName>
        <fullName evidence="4">Curlin</fullName>
    </recommendedName>
</protein>
<reference evidence="2" key="2">
    <citation type="journal article" date="2022" name="Sci. Total Environ.">
        <title>Prevalence, transmission, and molecular epidemiology of tet(X)-positive bacteria among humans, animals, and environmental niches in China: An epidemiological, and genomic-based study.</title>
        <authorList>
            <person name="Dong N."/>
            <person name="Zeng Y."/>
            <person name="Cai C."/>
            <person name="Sun C."/>
            <person name="Lu J."/>
            <person name="Liu C."/>
            <person name="Zhou H."/>
            <person name="Sun Q."/>
            <person name="Shu L."/>
            <person name="Wang H."/>
            <person name="Wang Y."/>
            <person name="Wang S."/>
            <person name="Wu C."/>
            <person name="Chan E.W."/>
            <person name="Chen G."/>
            <person name="Shen Z."/>
            <person name="Chen S."/>
            <person name="Zhang R."/>
        </authorList>
    </citation>
    <scope>NUCLEOTIDE SEQUENCE</scope>
    <source>
        <strain evidence="2">210</strain>
    </source>
</reference>
<organism evidence="2 3">
    <name type="scientific">Empedobacter falsenii</name>
    <dbReference type="NCBI Taxonomy" id="343874"/>
    <lineage>
        <taxon>Bacteria</taxon>
        <taxon>Pseudomonadati</taxon>
        <taxon>Bacteroidota</taxon>
        <taxon>Flavobacteriia</taxon>
        <taxon>Flavobacteriales</taxon>
        <taxon>Weeksellaceae</taxon>
        <taxon>Empedobacter</taxon>
    </lineage>
</organism>
<evidence type="ECO:0008006" key="4">
    <source>
        <dbReference type="Google" id="ProtNLM"/>
    </source>
</evidence>
<feature type="signal peptide" evidence="1">
    <location>
        <begin position="1"/>
        <end position="19"/>
    </location>
</feature>
<keyword evidence="1" id="KW-0732">Signal</keyword>
<dbReference type="EMBL" id="JACALR010000001">
    <property type="protein sequence ID" value="MDM1549784.1"/>
    <property type="molecule type" value="Genomic_DNA"/>
</dbReference>
<proteinExistence type="predicted"/>
<comment type="caution">
    <text evidence="2">The sequence shown here is derived from an EMBL/GenBank/DDBJ whole genome shotgun (WGS) entry which is preliminary data.</text>
</comment>
<sequence length="131" mass="14713">MKKVSFIIFFLFIKSSLIAQDFNLINSNNVLDFIYRVEENKPIGYYSSIYQIGNNNLANLLMQNSTISIQQVGNQNVLLFNSGNADGVYNSLDVFMRGNQNMVEIIGVNSISNGMSLEIFGNNKTVIISNR</sequence>
<dbReference type="AlphaFoldDB" id="A0AAW7DCR3"/>
<evidence type="ECO:0000313" key="3">
    <source>
        <dbReference type="Proteomes" id="UP001173578"/>
    </source>
</evidence>
<feature type="chain" id="PRO_5043655936" description="Curlin" evidence="1">
    <location>
        <begin position="20"/>
        <end position="131"/>
    </location>
</feature>
<dbReference type="Proteomes" id="UP001173578">
    <property type="component" value="Unassembled WGS sequence"/>
</dbReference>
<evidence type="ECO:0000313" key="2">
    <source>
        <dbReference type="EMBL" id="MDM1549784.1"/>
    </source>
</evidence>
<evidence type="ECO:0000256" key="1">
    <source>
        <dbReference type="SAM" id="SignalP"/>
    </source>
</evidence>
<name>A0AAW7DCR3_9FLAO</name>
<dbReference type="RefSeq" id="WP_286484656.1">
    <property type="nucleotide sequence ID" value="NZ_JACALR010000001.1"/>
</dbReference>
<gene>
    <name evidence="2" type="ORF">HX095_00945</name>
</gene>